<dbReference type="EMBL" id="VWXF01000002">
    <property type="protein sequence ID" value="NIF21372.1"/>
    <property type="molecule type" value="Genomic_DNA"/>
</dbReference>
<sequence length="336" mass="37424">MIKLTTPAPAANTHTLPREDNHSDREKIIAWRSEQMSTGSLQAFHAAELFLQQQTTPSQTLNLAHRNLPSLPDITLSAQVATVDFSGNPQLTHLPSGLFDQMQAGTLFCDRALAGELRRVLASHPQKASFRVVISEEKTAAEPTSSLAASRPKRTITLPKRYQQEVEQPAAKKPKASPPPERLLRSNSDPLNVAKAYQNSLDRHWSEGRFAPKASIVNLLKAHAAEVRDNTLTGLSIRIATVLDKLPKEDFAALTRENIHSHFVAAQLYFSQKSCCEGLDIASRNKTLNSFVTDIGLFLEDEHPDSDIEQHDTRLMVDDELLEQAIRDLDMKRSTR</sequence>
<gene>
    <name evidence="2" type="ORF">F3J40_07130</name>
</gene>
<reference evidence="2 3" key="1">
    <citation type="journal article" date="2019" name="bioRxiv">
        <title>Bacteria contribute to plant secondary compound degradation in a generalist herbivore system.</title>
        <authorList>
            <person name="Francoeur C.B."/>
            <person name="Khadempour L."/>
            <person name="Moreira-Soto R.D."/>
            <person name="Gotting K."/>
            <person name="Book A.J."/>
            <person name="Pinto-Tomas A.A."/>
            <person name="Keefover-Ring K."/>
            <person name="Currie C.R."/>
        </authorList>
    </citation>
    <scope>NUCLEOTIDE SEQUENCE [LARGE SCALE GENOMIC DNA]</scope>
    <source>
        <strain evidence="2">Acro-835</strain>
    </source>
</reference>
<dbReference type="RefSeq" id="WP_167013279.1">
    <property type="nucleotide sequence ID" value="NZ_VWXF01000002.1"/>
</dbReference>
<evidence type="ECO:0000313" key="2">
    <source>
        <dbReference type="EMBL" id="NIF21372.1"/>
    </source>
</evidence>
<evidence type="ECO:0000313" key="3">
    <source>
        <dbReference type="Proteomes" id="UP001515683"/>
    </source>
</evidence>
<feature type="region of interest" description="Disordered" evidence="1">
    <location>
        <begin position="141"/>
        <end position="189"/>
    </location>
</feature>
<comment type="caution">
    <text evidence="2">The sequence shown here is derived from an EMBL/GenBank/DDBJ whole genome shotgun (WGS) entry which is preliminary data.</text>
</comment>
<organism evidence="2 3">
    <name type="scientific">Candidatus Pantoea multigeneris</name>
    <dbReference type="NCBI Taxonomy" id="2608357"/>
    <lineage>
        <taxon>Bacteria</taxon>
        <taxon>Pseudomonadati</taxon>
        <taxon>Pseudomonadota</taxon>
        <taxon>Gammaproteobacteria</taxon>
        <taxon>Enterobacterales</taxon>
        <taxon>Erwiniaceae</taxon>
        <taxon>Pantoea</taxon>
    </lineage>
</organism>
<name>A0ABX0R8G6_9GAMM</name>
<keyword evidence="3" id="KW-1185">Reference proteome</keyword>
<protein>
    <submittedName>
        <fullName evidence="2">Uncharacterized protein</fullName>
    </submittedName>
</protein>
<feature type="region of interest" description="Disordered" evidence="1">
    <location>
        <begin position="1"/>
        <end position="23"/>
    </location>
</feature>
<dbReference type="Proteomes" id="UP001515683">
    <property type="component" value="Unassembled WGS sequence"/>
</dbReference>
<proteinExistence type="predicted"/>
<evidence type="ECO:0000256" key="1">
    <source>
        <dbReference type="SAM" id="MobiDB-lite"/>
    </source>
</evidence>
<accession>A0ABX0R8G6</accession>